<dbReference type="GO" id="GO:0005524">
    <property type="term" value="F:ATP binding"/>
    <property type="evidence" value="ECO:0007669"/>
    <property type="project" value="InterPro"/>
</dbReference>
<feature type="region of interest" description="Domain III" evidence="6">
    <location>
        <begin position="156"/>
        <end position="203"/>
    </location>
</feature>
<dbReference type="STRING" id="1121448.DGI_3449"/>
<reference evidence="9" key="2">
    <citation type="submission" date="2013-07" db="EMBL/GenBank/DDBJ databases">
        <authorList>
            <person name="Morais-Silva F.O."/>
            <person name="Rezende A.M."/>
            <person name="Pimentel C."/>
            <person name="Resende D.M."/>
            <person name="Santos C.I."/>
            <person name="Clemente C."/>
            <person name="de Oliveira L.M."/>
            <person name="da Silva S.M."/>
            <person name="Costa D.A."/>
            <person name="Varela-Raposo A."/>
            <person name="Horacio E.C.A."/>
            <person name="Matos M."/>
            <person name="Flores O."/>
            <person name="Ruiz J.C."/>
            <person name="Rodrigues-Pousada C."/>
        </authorList>
    </citation>
    <scope>NUCLEOTIDE SEQUENCE [LARGE SCALE GENOMIC DNA]</scope>
    <source>
        <strain evidence="9">ATCC 19364 / DSM 1382 / NCIMB 9332 / VKM B-1759</strain>
    </source>
</reference>
<feature type="region of interest" description="Domain I" evidence="6">
    <location>
        <begin position="1"/>
        <end position="64"/>
    </location>
</feature>
<dbReference type="HAMAP" id="MF_00031">
    <property type="entry name" value="DNA_HJ_migration_RuvA"/>
    <property type="match status" value="1"/>
</dbReference>
<protein>
    <recommendedName>
        <fullName evidence="6">Holliday junction branch migration complex subunit RuvA</fullName>
    </recommendedName>
</protein>
<evidence type="ECO:0000256" key="5">
    <source>
        <dbReference type="ARBA" id="ARBA00023204"/>
    </source>
</evidence>
<dbReference type="GO" id="GO:0006310">
    <property type="term" value="P:DNA recombination"/>
    <property type="evidence" value="ECO:0007669"/>
    <property type="project" value="UniProtKB-UniRule"/>
</dbReference>
<evidence type="ECO:0000313" key="8">
    <source>
        <dbReference type="EMBL" id="AGW15129.1"/>
    </source>
</evidence>
<dbReference type="GO" id="GO:0005737">
    <property type="term" value="C:cytoplasm"/>
    <property type="evidence" value="ECO:0007669"/>
    <property type="project" value="UniProtKB-SubCell"/>
</dbReference>
<evidence type="ECO:0000256" key="3">
    <source>
        <dbReference type="ARBA" id="ARBA00023125"/>
    </source>
</evidence>
<dbReference type="HOGENOM" id="CLU_087936_1_0_7"/>
<evidence type="ECO:0000259" key="7">
    <source>
        <dbReference type="SMART" id="SM00278"/>
    </source>
</evidence>
<dbReference type="PATRIC" id="fig|1121448.10.peg.3399"/>
<dbReference type="InterPro" id="IPR036267">
    <property type="entry name" value="RuvA_C_sf"/>
</dbReference>
<feature type="domain" description="Helix-hairpin-helix DNA-binding motif class 1" evidence="7">
    <location>
        <begin position="108"/>
        <end position="127"/>
    </location>
</feature>
<comment type="function">
    <text evidence="6">The RuvA-RuvB-RuvC complex processes Holliday junction (HJ) DNA during genetic recombination and DNA repair, while the RuvA-RuvB complex plays an important role in the rescue of blocked DNA replication forks via replication fork reversal (RFR). RuvA specifically binds to HJ cruciform DNA, conferring on it an open structure. The RuvB hexamer acts as an ATP-dependent pump, pulling dsDNA into and through the RuvAB complex. HJ branch migration allows RuvC to scan DNA until it finds its consensus sequence, where it cleaves and resolves the cruciform DNA.</text>
</comment>
<dbReference type="RefSeq" id="WP_021762252.1">
    <property type="nucleotide sequence ID" value="NC_022444.1"/>
</dbReference>
<evidence type="ECO:0000313" key="9">
    <source>
        <dbReference type="Proteomes" id="UP000016587"/>
    </source>
</evidence>
<keyword evidence="2 6" id="KW-0227">DNA damage</keyword>
<dbReference type="NCBIfam" id="TIGR00084">
    <property type="entry name" value="ruvA"/>
    <property type="match status" value="1"/>
</dbReference>
<dbReference type="Gene3D" id="1.10.150.20">
    <property type="entry name" value="5' to 3' exonuclease, C-terminal subdomain"/>
    <property type="match status" value="1"/>
</dbReference>
<comment type="similarity">
    <text evidence="6">Belongs to the RuvA family.</text>
</comment>
<feature type="domain" description="Helix-hairpin-helix DNA-binding motif class 1" evidence="7">
    <location>
        <begin position="73"/>
        <end position="92"/>
    </location>
</feature>
<dbReference type="Proteomes" id="UP000016587">
    <property type="component" value="Chromosome"/>
</dbReference>
<dbReference type="InterPro" id="IPR010994">
    <property type="entry name" value="RuvA_2-like"/>
</dbReference>
<keyword evidence="8" id="KW-0378">Hydrolase</keyword>
<dbReference type="GO" id="GO:0009379">
    <property type="term" value="C:Holliday junction helicase complex"/>
    <property type="evidence" value="ECO:0007669"/>
    <property type="project" value="InterPro"/>
</dbReference>
<evidence type="ECO:0000256" key="2">
    <source>
        <dbReference type="ARBA" id="ARBA00022763"/>
    </source>
</evidence>
<keyword evidence="5 6" id="KW-0234">DNA repair</keyword>
<sequence>MIAFLHGTVTYCDEESCVLLTPGGVGYELTCPIPVLASLRQGQEASLHVQTIVREDAIELFGFQDRDTRDCFALLISIARLGPKTAVNILSVFTPEDLHRVVLEQDASALTVVSGIGKKSAEHIFFELSYKLKAPAGRKGKTPGASPVLAGKSMVYRDALTGLTNLGYVEDEIRPHLDAVLKDEPDLDVSAALRAVLKRLMKK</sequence>
<dbReference type="CDD" id="cd14332">
    <property type="entry name" value="UBA_RuvA_C"/>
    <property type="match status" value="1"/>
</dbReference>
<dbReference type="SUPFAM" id="SSF47781">
    <property type="entry name" value="RuvA domain 2-like"/>
    <property type="match status" value="1"/>
</dbReference>
<dbReference type="GO" id="GO:0000400">
    <property type="term" value="F:four-way junction DNA binding"/>
    <property type="evidence" value="ECO:0007669"/>
    <property type="project" value="UniProtKB-UniRule"/>
</dbReference>
<keyword evidence="3 6" id="KW-0238">DNA-binding</keyword>
<dbReference type="SUPFAM" id="SSF50249">
    <property type="entry name" value="Nucleic acid-binding proteins"/>
    <property type="match status" value="1"/>
</dbReference>
<dbReference type="GO" id="GO:0048476">
    <property type="term" value="C:Holliday junction resolvase complex"/>
    <property type="evidence" value="ECO:0007669"/>
    <property type="project" value="UniProtKB-UniRule"/>
</dbReference>
<proteinExistence type="inferred from homology"/>
<evidence type="ECO:0000256" key="1">
    <source>
        <dbReference type="ARBA" id="ARBA00022490"/>
    </source>
</evidence>
<dbReference type="eggNOG" id="COG0632">
    <property type="taxonomic scope" value="Bacteria"/>
</dbReference>
<dbReference type="InterPro" id="IPR000085">
    <property type="entry name" value="RuvA"/>
</dbReference>
<comment type="subcellular location">
    <subcellularLocation>
        <location evidence="6">Cytoplasm</location>
    </subcellularLocation>
</comment>
<dbReference type="AlphaFoldDB" id="T2GFZ5"/>
<keyword evidence="8" id="KW-0067">ATP-binding</keyword>
<keyword evidence="8" id="KW-0347">Helicase</keyword>
<dbReference type="KEGG" id="dgg:DGI_3449"/>
<dbReference type="EMBL" id="CP006585">
    <property type="protein sequence ID" value="AGW15129.1"/>
    <property type="molecule type" value="Genomic_DNA"/>
</dbReference>
<dbReference type="Gene3D" id="1.10.8.10">
    <property type="entry name" value="DNA helicase RuvA subunit, C-terminal domain"/>
    <property type="match status" value="1"/>
</dbReference>
<dbReference type="Pfam" id="PF07499">
    <property type="entry name" value="RuvA_C"/>
    <property type="match status" value="1"/>
</dbReference>
<dbReference type="SMART" id="SM00278">
    <property type="entry name" value="HhH1"/>
    <property type="match status" value="2"/>
</dbReference>
<dbReference type="GO" id="GO:0009378">
    <property type="term" value="F:four-way junction helicase activity"/>
    <property type="evidence" value="ECO:0007669"/>
    <property type="project" value="InterPro"/>
</dbReference>
<keyword evidence="4 6" id="KW-0233">DNA recombination</keyword>
<dbReference type="GO" id="GO:0006281">
    <property type="term" value="P:DNA repair"/>
    <property type="evidence" value="ECO:0007669"/>
    <property type="project" value="UniProtKB-UniRule"/>
</dbReference>
<comment type="caution">
    <text evidence="6">Lacks conserved residue(s) required for the propagation of feature annotation.</text>
</comment>
<organism evidence="8 9">
    <name type="scientific">Megalodesulfovibrio gigas (strain ATCC 19364 / DSM 1382 / NCIMB 9332 / VKM B-1759)</name>
    <name type="common">Desulfovibrio gigas</name>
    <dbReference type="NCBI Taxonomy" id="1121448"/>
    <lineage>
        <taxon>Bacteria</taxon>
        <taxon>Pseudomonadati</taxon>
        <taxon>Thermodesulfobacteriota</taxon>
        <taxon>Desulfovibrionia</taxon>
        <taxon>Desulfovibrionales</taxon>
        <taxon>Desulfovibrionaceae</taxon>
        <taxon>Megalodesulfovibrio</taxon>
    </lineage>
</organism>
<keyword evidence="8" id="KW-0547">Nucleotide-binding</keyword>
<comment type="subunit">
    <text evidence="6">Homotetramer. Forms an RuvA(8)-RuvB(12)-Holliday junction (HJ) complex. HJ DNA is sandwiched between 2 RuvA tetramers; dsDNA enters through RuvA and exits via RuvB. An RuvB hexamer assembles on each DNA strand where it exits the tetramer. Each RuvB hexamer is contacted by two RuvA subunits (via domain III) on 2 adjacent RuvB subunits; this complex drives branch migration. In the full resolvosome a probable DNA-RuvA(4)-RuvB(12)-RuvC(2) complex forms which resolves the HJ.</text>
</comment>
<evidence type="ECO:0000256" key="6">
    <source>
        <dbReference type="HAMAP-Rule" id="MF_00031"/>
    </source>
</evidence>
<dbReference type="Pfam" id="PF14520">
    <property type="entry name" value="HHH_5"/>
    <property type="match status" value="1"/>
</dbReference>
<dbReference type="InterPro" id="IPR012340">
    <property type="entry name" value="NA-bd_OB-fold"/>
</dbReference>
<dbReference type="Pfam" id="PF01330">
    <property type="entry name" value="RuvA_N"/>
    <property type="match status" value="1"/>
</dbReference>
<name>T2GFZ5_MEGG1</name>
<accession>T2GFZ5</accession>
<dbReference type="InterPro" id="IPR011114">
    <property type="entry name" value="RuvA_C"/>
</dbReference>
<keyword evidence="1 6" id="KW-0963">Cytoplasm</keyword>
<comment type="domain">
    <text evidence="6">Has three domains with a flexible linker between the domains II and III and assumes an 'L' shape. Domain III is highly mobile and contacts RuvB.</text>
</comment>
<keyword evidence="9" id="KW-1185">Reference proteome</keyword>
<dbReference type="Gene3D" id="2.40.50.140">
    <property type="entry name" value="Nucleic acid-binding proteins"/>
    <property type="match status" value="1"/>
</dbReference>
<evidence type="ECO:0000256" key="4">
    <source>
        <dbReference type="ARBA" id="ARBA00023172"/>
    </source>
</evidence>
<dbReference type="InterPro" id="IPR003583">
    <property type="entry name" value="Hlx-hairpin-Hlx_DNA-bd_motif"/>
</dbReference>
<reference evidence="8 9" key="1">
    <citation type="journal article" date="2013" name="J. Bacteriol.">
        <title>Roles of HynAB and Ech, the only two hydrogenases found in the model sulfate reducer Desulfovibrio gigas.</title>
        <authorList>
            <person name="Morais-Silva F.O."/>
            <person name="Santos C.I."/>
            <person name="Rodrigues R."/>
            <person name="Pereira I.A."/>
            <person name="Rodrigues-Pousada C."/>
        </authorList>
    </citation>
    <scope>NUCLEOTIDE SEQUENCE [LARGE SCALE GENOMIC DNA]</scope>
    <source>
        <strain evidence="9">ATCC 19364 / DSM 1382 / NCIMB 9332 / VKM B-1759</strain>
    </source>
</reference>
<dbReference type="InterPro" id="IPR013849">
    <property type="entry name" value="DNA_helicase_Holl-junc_RuvA_I"/>
</dbReference>
<dbReference type="OrthoDB" id="5293449at2"/>
<dbReference type="SUPFAM" id="SSF46929">
    <property type="entry name" value="DNA helicase RuvA subunit, C-terminal domain"/>
    <property type="match status" value="1"/>
</dbReference>
<gene>
    <name evidence="6 8" type="primary">ruvA</name>
    <name evidence="8" type="ORF">DGI_3449</name>
</gene>